<keyword evidence="6" id="KW-1185">Reference proteome</keyword>
<dbReference type="EMBL" id="JAVRRF010000042">
    <property type="protein sequence ID" value="KAK5049747.1"/>
    <property type="molecule type" value="Genomic_DNA"/>
</dbReference>
<dbReference type="InterPro" id="IPR006094">
    <property type="entry name" value="Oxid_FAD_bind_N"/>
</dbReference>
<dbReference type="Pfam" id="PF01565">
    <property type="entry name" value="FAD_binding_4"/>
    <property type="match status" value="1"/>
</dbReference>
<feature type="signal peptide" evidence="3">
    <location>
        <begin position="1"/>
        <end position="18"/>
    </location>
</feature>
<dbReference type="PROSITE" id="PS51387">
    <property type="entry name" value="FAD_PCMH"/>
    <property type="match status" value="1"/>
</dbReference>
<reference evidence="5 6" key="1">
    <citation type="submission" date="2023-08" db="EMBL/GenBank/DDBJ databases">
        <title>Black Yeasts Isolated from many extreme environments.</title>
        <authorList>
            <person name="Coleine C."/>
            <person name="Stajich J.E."/>
            <person name="Selbmann L."/>
        </authorList>
    </citation>
    <scope>NUCLEOTIDE SEQUENCE [LARGE SCALE GENOMIC DNA]</scope>
    <source>
        <strain evidence="5 6">CCFEE 6328</strain>
    </source>
</reference>
<dbReference type="Proteomes" id="UP001345691">
    <property type="component" value="Unassembled WGS sequence"/>
</dbReference>
<sequence>MLFRSAIFLASALSLADAAPGPSPDTDAAAAAATTVPCSTIDFSPVATMVASNLPACKCTPGDSCWPSTQIWSHFNATVSGALIKTTPIVISCYPGPQQNAAQCQNADNNWSDPYFQASQPLGLSYPTNITCLPINATAGQTPGTCTLGTNPVYAVNAVNNNQVAAAVLFAELFNIRLVIKTTGHDILGRSDGYGSLELWLHNYNNGALFQSKYTSSSGCTKSTWTGAAIVLNGPGHQWHDVNPVAAANNVVVVGGGTPSVSSMGGWMQGGGHGPATHSYGLGADQVLEAEIVLWNGTVITASVCKNTDIFFATRGGGPSSYGVVVSTTIKAWPNPESVQVQHLAIGALTANTSSLFDAVTAIFNGMPDAMDAGYTGYGTWSIASPTPLFATFTAGYVHGIYMFNATQQQAQAAWAPLRAKLAQYNSTLFVSETYVSYSDYWSFYNVESGVEPSAGVTSALGSRLFDRAAVNNTAGLRDMIGVIAGAPTEFTSNSVEFVSGGQVFRDASDPNSGVLPACRKSYFNNIVARGWAPGSPQATIDATYHDITYNKVAAMKAQAPDTGAYMNEADRMDPDYQTDFYGSNYAKLLSIKQRYDPLGVFYCPTCVGSSAFKPDSTGRLCRTS</sequence>
<dbReference type="InterPro" id="IPR016166">
    <property type="entry name" value="FAD-bd_PCMH"/>
</dbReference>
<evidence type="ECO:0000313" key="6">
    <source>
        <dbReference type="Proteomes" id="UP001345691"/>
    </source>
</evidence>
<keyword evidence="3" id="KW-0732">Signal</keyword>
<dbReference type="Pfam" id="PF08031">
    <property type="entry name" value="BBE"/>
    <property type="match status" value="1"/>
</dbReference>
<evidence type="ECO:0000256" key="3">
    <source>
        <dbReference type="SAM" id="SignalP"/>
    </source>
</evidence>
<accession>A0ABR0IXC9</accession>
<dbReference type="PANTHER" id="PTHR13878:SF91">
    <property type="entry name" value="FAD BINDING DOMAIN PROTEIN (AFU_ORTHOLOGUE AFUA_6G12070)-RELATED"/>
    <property type="match status" value="1"/>
</dbReference>
<evidence type="ECO:0000259" key="4">
    <source>
        <dbReference type="PROSITE" id="PS51387"/>
    </source>
</evidence>
<keyword evidence="2" id="KW-0560">Oxidoreductase</keyword>
<dbReference type="SUPFAM" id="SSF56176">
    <property type="entry name" value="FAD-binding/transporter-associated domain-like"/>
    <property type="match status" value="1"/>
</dbReference>
<dbReference type="InterPro" id="IPR036318">
    <property type="entry name" value="FAD-bd_PCMH-like_sf"/>
</dbReference>
<comment type="caution">
    <text evidence="5">The sequence shown here is derived from an EMBL/GenBank/DDBJ whole genome shotgun (WGS) entry which is preliminary data.</text>
</comment>
<evidence type="ECO:0000313" key="5">
    <source>
        <dbReference type="EMBL" id="KAK5049747.1"/>
    </source>
</evidence>
<organism evidence="5 6">
    <name type="scientific">Exophiala sideris</name>
    <dbReference type="NCBI Taxonomy" id="1016849"/>
    <lineage>
        <taxon>Eukaryota</taxon>
        <taxon>Fungi</taxon>
        <taxon>Dikarya</taxon>
        <taxon>Ascomycota</taxon>
        <taxon>Pezizomycotina</taxon>
        <taxon>Eurotiomycetes</taxon>
        <taxon>Chaetothyriomycetidae</taxon>
        <taxon>Chaetothyriales</taxon>
        <taxon>Herpotrichiellaceae</taxon>
        <taxon>Exophiala</taxon>
    </lineage>
</organism>
<name>A0ABR0IXC9_9EURO</name>
<dbReference type="InterPro" id="IPR012951">
    <property type="entry name" value="BBE"/>
</dbReference>
<protein>
    <recommendedName>
        <fullName evidence="4">FAD-binding PCMH-type domain-containing protein</fullName>
    </recommendedName>
</protein>
<dbReference type="PANTHER" id="PTHR13878">
    <property type="entry name" value="GULONOLACTONE OXIDASE"/>
    <property type="match status" value="1"/>
</dbReference>
<feature type="domain" description="FAD-binding PCMH-type" evidence="4">
    <location>
        <begin position="148"/>
        <end position="335"/>
    </location>
</feature>
<evidence type="ECO:0000256" key="1">
    <source>
        <dbReference type="ARBA" id="ARBA00005466"/>
    </source>
</evidence>
<feature type="chain" id="PRO_5047167229" description="FAD-binding PCMH-type domain-containing protein" evidence="3">
    <location>
        <begin position="19"/>
        <end position="625"/>
    </location>
</feature>
<dbReference type="InterPro" id="IPR050432">
    <property type="entry name" value="FAD-linked_Oxidoreductases_BP"/>
</dbReference>
<proteinExistence type="inferred from homology"/>
<dbReference type="Gene3D" id="3.30.465.10">
    <property type="match status" value="2"/>
</dbReference>
<comment type="similarity">
    <text evidence="1">Belongs to the oxygen-dependent FAD-linked oxidoreductase family.</text>
</comment>
<dbReference type="InterPro" id="IPR016169">
    <property type="entry name" value="FAD-bd_PCMH_sub2"/>
</dbReference>
<gene>
    <name evidence="5" type="ORF">LTR69_010931</name>
</gene>
<evidence type="ECO:0000256" key="2">
    <source>
        <dbReference type="ARBA" id="ARBA00023002"/>
    </source>
</evidence>